<dbReference type="InterPro" id="IPR027379">
    <property type="entry name" value="CLS_N"/>
</dbReference>
<comment type="subcellular location">
    <subcellularLocation>
        <location evidence="1">Cell membrane</location>
        <topology evidence="1">Multi-pass membrane protein</topology>
    </subcellularLocation>
</comment>
<dbReference type="GO" id="GO:0005886">
    <property type="term" value="C:plasma membrane"/>
    <property type="evidence" value="ECO:0007669"/>
    <property type="project" value="UniProtKB-SubCell"/>
</dbReference>
<evidence type="ECO:0000256" key="2">
    <source>
        <dbReference type="ARBA" id="ARBA00022475"/>
    </source>
</evidence>
<evidence type="ECO:0000259" key="7">
    <source>
        <dbReference type="Pfam" id="PF13396"/>
    </source>
</evidence>
<keyword evidence="2" id="KW-1003">Cell membrane</keyword>
<sequence length="86" mass="9683">MPALQYGHQSNMHCGTILSYAGGAFGLVVLALDIVVLWEILQSPRDMTRKVLWTLLIFFFPVGGLIFYFLFADRETNARGYAPITE</sequence>
<reference evidence="8 9" key="1">
    <citation type="journal article" date="2017" name="Mycologia">
        <title>Bifiguratus adelaidae, gen. et sp. nov., a new member of Mucoromycotina in endophytic and soil-dwelling habitats.</title>
        <authorList>
            <person name="Torres-Cruz T.J."/>
            <person name="Billingsley Tobias T.L."/>
            <person name="Almatruk M."/>
            <person name="Hesse C."/>
            <person name="Kuske C.R."/>
            <person name="Desiro A."/>
            <person name="Benucci G.M."/>
            <person name="Bonito G."/>
            <person name="Stajich J.E."/>
            <person name="Dunlap C."/>
            <person name="Arnold A.E."/>
            <person name="Porras-Alfaro A."/>
        </authorList>
    </citation>
    <scope>NUCLEOTIDE SEQUENCE [LARGE SCALE GENOMIC DNA]</scope>
    <source>
        <strain evidence="8 9">AZ0501</strain>
    </source>
</reference>
<evidence type="ECO:0000256" key="6">
    <source>
        <dbReference type="SAM" id="Phobius"/>
    </source>
</evidence>
<comment type="caution">
    <text evidence="8">The sequence shown here is derived from an EMBL/GenBank/DDBJ whole genome shotgun (WGS) entry which is preliminary data.</text>
</comment>
<evidence type="ECO:0000256" key="3">
    <source>
        <dbReference type="ARBA" id="ARBA00022692"/>
    </source>
</evidence>
<dbReference type="Proteomes" id="UP000242875">
    <property type="component" value="Unassembled WGS sequence"/>
</dbReference>
<dbReference type="EMBL" id="MVBO01000022">
    <property type="protein sequence ID" value="OZJ05141.1"/>
    <property type="molecule type" value="Genomic_DNA"/>
</dbReference>
<feature type="domain" description="Cardiolipin synthase N-terminal" evidence="7">
    <location>
        <begin position="31"/>
        <end position="71"/>
    </location>
</feature>
<accession>A0A261Y3G3</accession>
<feature type="transmembrane region" description="Helical" evidence="6">
    <location>
        <begin position="52"/>
        <end position="71"/>
    </location>
</feature>
<protein>
    <recommendedName>
        <fullName evidence="7">Cardiolipin synthase N-terminal domain-containing protein</fullName>
    </recommendedName>
</protein>
<keyword evidence="9" id="KW-1185">Reference proteome</keyword>
<evidence type="ECO:0000256" key="1">
    <source>
        <dbReference type="ARBA" id="ARBA00004651"/>
    </source>
</evidence>
<name>A0A261Y3G3_9FUNG</name>
<keyword evidence="5 6" id="KW-0472">Membrane</keyword>
<evidence type="ECO:0000256" key="4">
    <source>
        <dbReference type="ARBA" id="ARBA00022989"/>
    </source>
</evidence>
<keyword evidence="4 6" id="KW-1133">Transmembrane helix</keyword>
<gene>
    <name evidence="8" type="ORF">BZG36_01391</name>
</gene>
<evidence type="ECO:0000256" key="5">
    <source>
        <dbReference type="ARBA" id="ARBA00023136"/>
    </source>
</evidence>
<feature type="transmembrane region" description="Helical" evidence="6">
    <location>
        <begin position="20"/>
        <end position="40"/>
    </location>
</feature>
<proteinExistence type="predicted"/>
<keyword evidence="3 6" id="KW-0812">Transmembrane</keyword>
<evidence type="ECO:0000313" key="8">
    <source>
        <dbReference type="EMBL" id="OZJ05141.1"/>
    </source>
</evidence>
<dbReference type="OrthoDB" id="5193244at2759"/>
<organism evidence="8 9">
    <name type="scientific">Bifiguratus adelaidae</name>
    <dbReference type="NCBI Taxonomy" id="1938954"/>
    <lineage>
        <taxon>Eukaryota</taxon>
        <taxon>Fungi</taxon>
        <taxon>Fungi incertae sedis</taxon>
        <taxon>Mucoromycota</taxon>
        <taxon>Mucoromycotina</taxon>
        <taxon>Endogonomycetes</taxon>
        <taxon>Endogonales</taxon>
        <taxon>Endogonales incertae sedis</taxon>
        <taxon>Bifiguratus</taxon>
    </lineage>
</organism>
<dbReference type="AlphaFoldDB" id="A0A261Y3G3"/>
<dbReference type="Pfam" id="PF13396">
    <property type="entry name" value="PLDc_N"/>
    <property type="match status" value="1"/>
</dbReference>
<evidence type="ECO:0000313" key="9">
    <source>
        <dbReference type="Proteomes" id="UP000242875"/>
    </source>
</evidence>